<feature type="region of interest" description="Disordered" evidence="1">
    <location>
        <begin position="130"/>
        <end position="151"/>
    </location>
</feature>
<keyword evidence="3" id="KW-1185">Reference proteome</keyword>
<dbReference type="PANTHER" id="PTHR35992">
    <property type="entry name" value="CYTOMATRIX PROTEIN-LIKE PROTEIN"/>
    <property type="match status" value="1"/>
</dbReference>
<evidence type="ECO:0000313" key="2">
    <source>
        <dbReference type="EMBL" id="GMI90682.1"/>
    </source>
</evidence>
<reference evidence="2" key="1">
    <citation type="submission" date="2023-05" db="EMBL/GenBank/DDBJ databases">
        <title>Genome and transcriptome analyses reveal genes involved in the formation of fine ridges on petal epidermal cells in Hibiscus trionum.</title>
        <authorList>
            <person name="Koshimizu S."/>
            <person name="Masuda S."/>
            <person name="Ishii T."/>
            <person name="Shirasu K."/>
            <person name="Hoshino A."/>
            <person name="Arita M."/>
        </authorList>
    </citation>
    <scope>NUCLEOTIDE SEQUENCE</scope>
    <source>
        <strain evidence="2">Hamamatsu line</strain>
    </source>
</reference>
<dbReference type="OrthoDB" id="1921280at2759"/>
<sequence>MGAKTRSQHSSERQKWDKIFEGLVKMLKTQQQQLETLAKQRNILQGRIKMQYERWVSDVRLYEDHISQIKSELQSEEMARMLEATKADMIVGLKQREAFLCKMKLEETEDELTDFRVWFDILSKSSEDISQRDPIETQKGMSGGKRSGSKSVTLETLKDDVRRLKLQYKNLVSEKSSQATALMAENKFAWKQLNVLESQYTDKLNSKQSELEKANKRIEALISDMEELRSSNAEKDEIIQRLKAELSQKEADASRFQQASKISRDVELSRKSTSASHTPVIKRCTAGGRTSLLGGKNGSRDRCNIIVRKENSSPHVPDLQKNNEKGSRSSKRKRDDAILHSETPKLFTSTFKVPRLKASSPRTR</sequence>
<name>A0A9W7I8D7_HIBTR</name>
<evidence type="ECO:0000313" key="3">
    <source>
        <dbReference type="Proteomes" id="UP001165190"/>
    </source>
</evidence>
<proteinExistence type="predicted"/>
<dbReference type="EMBL" id="BSYR01000024">
    <property type="protein sequence ID" value="GMI90682.1"/>
    <property type="molecule type" value="Genomic_DNA"/>
</dbReference>
<evidence type="ECO:0000256" key="1">
    <source>
        <dbReference type="SAM" id="MobiDB-lite"/>
    </source>
</evidence>
<protein>
    <submittedName>
        <fullName evidence="2">Uncharacterized protein</fullName>
    </submittedName>
</protein>
<dbReference type="AlphaFoldDB" id="A0A9W7I8D7"/>
<gene>
    <name evidence="2" type="ORF">HRI_002737500</name>
</gene>
<feature type="compositionally biased region" description="Basic and acidic residues" evidence="1">
    <location>
        <begin position="321"/>
        <end position="343"/>
    </location>
</feature>
<feature type="region of interest" description="Disordered" evidence="1">
    <location>
        <begin position="309"/>
        <end position="364"/>
    </location>
</feature>
<comment type="caution">
    <text evidence="2">The sequence shown here is derived from an EMBL/GenBank/DDBJ whole genome shotgun (WGS) entry which is preliminary data.</text>
</comment>
<organism evidence="2 3">
    <name type="scientific">Hibiscus trionum</name>
    <name type="common">Flower of an hour</name>
    <dbReference type="NCBI Taxonomy" id="183268"/>
    <lineage>
        <taxon>Eukaryota</taxon>
        <taxon>Viridiplantae</taxon>
        <taxon>Streptophyta</taxon>
        <taxon>Embryophyta</taxon>
        <taxon>Tracheophyta</taxon>
        <taxon>Spermatophyta</taxon>
        <taxon>Magnoliopsida</taxon>
        <taxon>eudicotyledons</taxon>
        <taxon>Gunneridae</taxon>
        <taxon>Pentapetalae</taxon>
        <taxon>rosids</taxon>
        <taxon>malvids</taxon>
        <taxon>Malvales</taxon>
        <taxon>Malvaceae</taxon>
        <taxon>Malvoideae</taxon>
        <taxon>Hibiscus</taxon>
    </lineage>
</organism>
<feature type="region of interest" description="Disordered" evidence="1">
    <location>
        <begin position="249"/>
        <end position="281"/>
    </location>
</feature>
<dbReference type="Proteomes" id="UP001165190">
    <property type="component" value="Unassembled WGS sequence"/>
</dbReference>
<accession>A0A9W7I8D7</accession>
<dbReference type="PANTHER" id="PTHR35992:SF1">
    <property type="entry name" value="CYTOMATRIX PROTEIN-LIKE PROTEIN"/>
    <property type="match status" value="1"/>
</dbReference>